<proteinExistence type="predicted"/>
<comment type="caution">
    <text evidence="1">The sequence shown here is derived from an EMBL/GenBank/DDBJ whole genome shotgun (WGS) entry which is preliminary data.</text>
</comment>
<dbReference type="EMBL" id="JASBWT010000001">
    <property type="protein sequence ID" value="KAJ9109324.1"/>
    <property type="molecule type" value="Genomic_DNA"/>
</dbReference>
<name>A0ACC2WDM8_9TREE</name>
<keyword evidence="2" id="KW-1185">Reference proteome</keyword>
<gene>
    <name evidence="1" type="primary">AAD14</name>
    <name evidence="1" type="ORF">QFC21_000653</name>
</gene>
<protein>
    <submittedName>
        <fullName evidence="1">Aryl-alcohol dehydrogenase aad14</fullName>
    </submittedName>
</protein>
<evidence type="ECO:0000313" key="1">
    <source>
        <dbReference type="EMBL" id="KAJ9109324.1"/>
    </source>
</evidence>
<dbReference type="Proteomes" id="UP001227268">
    <property type="component" value="Unassembled WGS sequence"/>
</dbReference>
<organism evidence="1 2">
    <name type="scientific">Naganishia friedmannii</name>
    <dbReference type="NCBI Taxonomy" id="89922"/>
    <lineage>
        <taxon>Eukaryota</taxon>
        <taxon>Fungi</taxon>
        <taxon>Dikarya</taxon>
        <taxon>Basidiomycota</taxon>
        <taxon>Agaricomycotina</taxon>
        <taxon>Tremellomycetes</taxon>
        <taxon>Filobasidiales</taxon>
        <taxon>Filobasidiaceae</taxon>
        <taxon>Naganishia</taxon>
    </lineage>
</organism>
<sequence length="376" mass="41950">MNDPAPKPESPLARWRIFSPKAGIRVSPLFLGGMSIGEAWKDFMGSMDKEQSYKLLDAFFEAGGNAVDTANIYQDDQSEEWIGDWMEERGNRDQMVIATKFGSAYKSYALGKNEARNYTGNHKKSLHLSVRDSLKKLKTDYWDHTTSIEELMHSFHQLVVSGKVLYLGISDTPAWIVSAANTYAEREGLTPFAVYQGQWNVMVRDFERDILPMARHFGMALCPWDVMGGGRLQSAKQLEERRKQGEGLRTMFGGQELSEDEAKYSEVLAKIAEEHQIESVTTIALAYILEKAPYVFPIIGGRKVEHMKSNIKALEIKLTDNQIKAIEAVKPFEPGFPGNFVGPRPNSNNGQGGSVPAGQCGYIDYVLDPKPIGAAQ</sequence>
<reference evidence="1" key="1">
    <citation type="submission" date="2023-04" db="EMBL/GenBank/DDBJ databases">
        <title>Draft Genome sequencing of Naganishia species isolated from polar environments using Oxford Nanopore Technology.</title>
        <authorList>
            <person name="Leo P."/>
            <person name="Venkateswaran K."/>
        </authorList>
    </citation>
    <scope>NUCLEOTIDE SEQUENCE</scope>
    <source>
        <strain evidence="1">MNA-CCFEE 5423</strain>
    </source>
</reference>
<accession>A0ACC2WDM8</accession>
<evidence type="ECO:0000313" key="2">
    <source>
        <dbReference type="Proteomes" id="UP001227268"/>
    </source>
</evidence>